<protein>
    <submittedName>
        <fullName evidence="1">Uncharacterized protein</fullName>
    </submittedName>
</protein>
<accession>A0A0L6ZBC2</accession>
<comment type="caution">
    <text evidence="1">The sequence shown here is derived from an EMBL/GenBank/DDBJ whole genome shotgun (WGS) entry which is preliminary data.</text>
</comment>
<name>A0A0L6ZBC2_9CLOT</name>
<gene>
    <name evidence="1" type="ORF">CLHOM_14780</name>
</gene>
<evidence type="ECO:0000313" key="2">
    <source>
        <dbReference type="Proteomes" id="UP000037043"/>
    </source>
</evidence>
<dbReference type="STRING" id="36844.SAMN04488501_13111"/>
<dbReference type="PATRIC" id="fig|1121318.3.peg.1486"/>
<reference evidence="2" key="1">
    <citation type="submission" date="2015-08" db="EMBL/GenBank/DDBJ databases">
        <title>Genome sequence of the strict anaerobe Clostridium homopropionicum LuHBu1 (DSM 5847T).</title>
        <authorList>
            <person name="Poehlein A."/>
            <person name="Beck M."/>
            <person name="Schiel-Bengelsdorf B."/>
            <person name="Bengelsdorf F.R."/>
            <person name="Daniel R."/>
            <person name="Duerre P."/>
        </authorList>
    </citation>
    <scope>NUCLEOTIDE SEQUENCE [LARGE SCALE GENOMIC DNA]</scope>
    <source>
        <strain evidence="2">DSM 5847</strain>
    </source>
</reference>
<dbReference type="AlphaFoldDB" id="A0A0L6ZBC2"/>
<proteinExistence type="predicted"/>
<dbReference type="EMBL" id="LHUR01000019">
    <property type="protein sequence ID" value="KOA20108.1"/>
    <property type="molecule type" value="Genomic_DNA"/>
</dbReference>
<dbReference type="Proteomes" id="UP000037043">
    <property type="component" value="Unassembled WGS sequence"/>
</dbReference>
<evidence type="ECO:0000313" key="1">
    <source>
        <dbReference type="EMBL" id="KOA20108.1"/>
    </source>
</evidence>
<keyword evidence="2" id="KW-1185">Reference proteome</keyword>
<sequence>MQCEAEEELNMVDKKIIEAFYMMWDSFPGPARLIHKNRTILAAKEKSDIGFL</sequence>
<organism evidence="1 2">
    <name type="scientific">Clostridium homopropionicum DSM 5847</name>
    <dbReference type="NCBI Taxonomy" id="1121318"/>
    <lineage>
        <taxon>Bacteria</taxon>
        <taxon>Bacillati</taxon>
        <taxon>Bacillota</taxon>
        <taxon>Clostridia</taxon>
        <taxon>Eubacteriales</taxon>
        <taxon>Clostridiaceae</taxon>
        <taxon>Clostridium</taxon>
    </lineage>
</organism>